<sequence length="43" mass="5093">MHAITKNFVFCTIFVYAFMFKSAPKLAFSVFKGIMYIVFYKEL</sequence>
<proteinExistence type="predicted"/>
<dbReference type="HOGENOM" id="CLU_3237770_0_0_10"/>
<keyword evidence="2" id="KW-1185">Reference proteome</keyword>
<dbReference type="AlphaFoldDB" id="E7RQ09"/>
<comment type="caution">
    <text evidence="1">The sequence shown here is derived from an EMBL/GenBank/DDBJ whole genome shotgun (WGS) entry which is preliminary data.</text>
</comment>
<gene>
    <name evidence="1" type="ORF">HMPREF0663_11260</name>
</gene>
<dbReference type="Proteomes" id="UP000005580">
    <property type="component" value="Unassembled WGS sequence"/>
</dbReference>
<protein>
    <submittedName>
        <fullName evidence="1">Uncharacterized protein</fullName>
    </submittedName>
</protein>
<name>E7RQ09_9BACT</name>
<organism evidence="1 2">
    <name type="scientific">Hoylesella oralis ATCC 33269</name>
    <dbReference type="NCBI Taxonomy" id="873533"/>
    <lineage>
        <taxon>Bacteria</taxon>
        <taxon>Pseudomonadati</taxon>
        <taxon>Bacteroidota</taxon>
        <taxon>Bacteroidia</taxon>
        <taxon>Bacteroidales</taxon>
        <taxon>Prevotellaceae</taxon>
        <taxon>Hoylesella</taxon>
    </lineage>
</organism>
<evidence type="ECO:0000313" key="1">
    <source>
        <dbReference type="EMBL" id="EFZ37202.1"/>
    </source>
</evidence>
<accession>E7RQ09</accession>
<dbReference type="EMBL" id="AEPE02000004">
    <property type="protein sequence ID" value="EFZ37202.1"/>
    <property type="molecule type" value="Genomic_DNA"/>
</dbReference>
<reference evidence="1" key="1">
    <citation type="submission" date="2011-01" db="EMBL/GenBank/DDBJ databases">
        <authorList>
            <person name="Muzny D."/>
            <person name="Qin X."/>
            <person name="Buhay C."/>
            <person name="Dugan-Rocha S."/>
            <person name="Ding Y."/>
            <person name="Chen G."/>
            <person name="Hawes A."/>
            <person name="Holder M."/>
            <person name="Jhangiani S."/>
            <person name="Johnson A."/>
            <person name="Khan Z."/>
            <person name="Li Z."/>
            <person name="Liu W."/>
            <person name="Liu X."/>
            <person name="Perez L."/>
            <person name="Shen H."/>
            <person name="Wang Q."/>
            <person name="Watt J."/>
            <person name="Xi L."/>
            <person name="Xin Y."/>
            <person name="Zhou J."/>
            <person name="Deng J."/>
            <person name="Jiang H."/>
            <person name="Liu Y."/>
            <person name="Qu J."/>
            <person name="Song X.-Z."/>
            <person name="Zhang L."/>
            <person name="Villasana D."/>
            <person name="Johnson A."/>
            <person name="Liu J."/>
            <person name="Liyanage D."/>
            <person name="Lorensuhewa L."/>
            <person name="Robinson T."/>
            <person name="Song A."/>
            <person name="Song B.-B."/>
            <person name="Dinh H."/>
            <person name="Thornton R."/>
            <person name="Coyle M."/>
            <person name="Francisco L."/>
            <person name="Jackson L."/>
            <person name="Javaid M."/>
            <person name="Korchina V."/>
            <person name="Kovar C."/>
            <person name="Mata R."/>
            <person name="Mathew T."/>
            <person name="Ngo R."/>
            <person name="Nguyen L."/>
            <person name="Nguyen N."/>
            <person name="Okwuonu G."/>
            <person name="Ongeri F."/>
            <person name="Pham C."/>
            <person name="Simmons D."/>
            <person name="Wilczek-Boney K."/>
            <person name="Hale W."/>
            <person name="Jakkamsetti A."/>
            <person name="Pham P."/>
            <person name="Ruth R."/>
            <person name="San Lucas F."/>
            <person name="Warren J."/>
            <person name="Zhang J."/>
            <person name="Zhao Z."/>
            <person name="Zhou C."/>
            <person name="Zhu D."/>
            <person name="Lee S."/>
            <person name="Bess C."/>
            <person name="Blankenburg K."/>
            <person name="Forbes L."/>
            <person name="Fu Q."/>
            <person name="Gubbala S."/>
            <person name="Hirani K."/>
            <person name="Jayaseelan J.C."/>
            <person name="Lara F."/>
            <person name="Munidasa M."/>
            <person name="Palculict T."/>
            <person name="Patil S."/>
            <person name="Pu L.-L."/>
            <person name="Saada N."/>
            <person name="Tang L."/>
            <person name="Weissenberger G."/>
            <person name="Zhu Y."/>
            <person name="Hemphill L."/>
            <person name="Shang Y."/>
            <person name="Youmans B."/>
            <person name="Ayvaz T."/>
            <person name="Ross M."/>
            <person name="Santibanez J."/>
            <person name="Aqrawi P."/>
            <person name="Gross S."/>
            <person name="Joshi V."/>
            <person name="Fowler G."/>
            <person name="Nazareth L."/>
            <person name="Reid J."/>
            <person name="Worley K."/>
            <person name="Petrosino J."/>
            <person name="Highlander S."/>
            <person name="Gibbs R."/>
        </authorList>
    </citation>
    <scope>NUCLEOTIDE SEQUENCE [LARGE SCALE GENOMIC DNA]</scope>
    <source>
        <strain evidence="1">ATCC 33269</strain>
    </source>
</reference>
<evidence type="ECO:0000313" key="2">
    <source>
        <dbReference type="Proteomes" id="UP000005580"/>
    </source>
</evidence>